<organism evidence="2 3">
    <name type="scientific">Modicella reniformis</name>
    <dbReference type="NCBI Taxonomy" id="1440133"/>
    <lineage>
        <taxon>Eukaryota</taxon>
        <taxon>Fungi</taxon>
        <taxon>Fungi incertae sedis</taxon>
        <taxon>Mucoromycota</taxon>
        <taxon>Mortierellomycotina</taxon>
        <taxon>Mortierellomycetes</taxon>
        <taxon>Mortierellales</taxon>
        <taxon>Mortierellaceae</taxon>
        <taxon>Modicella</taxon>
    </lineage>
</organism>
<feature type="compositionally biased region" description="Polar residues" evidence="1">
    <location>
        <begin position="1"/>
        <end position="11"/>
    </location>
</feature>
<feature type="non-terminal residue" evidence="2">
    <location>
        <position position="1"/>
    </location>
</feature>
<comment type="caution">
    <text evidence="2">The sequence shown here is derived from an EMBL/GenBank/DDBJ whole genome shotgun (WGS) entry which is preliminary data.</text>
</comment>
<feature type="region of interest" description="Disordered" evidence="1">
    <location>
        <begin position="1"/>
        <end position="24"/>
    </location>
</feature>
<proteinExistence type="predicted"/>
<protein>
    <submittedName>
        <fullName evidence="2">Uncharacterized protein</fullName>
    </submittedName>
</protein>
<name>A0A9P6SS66_9FUNG</name>
<dbReference type="EMBL" id="JAAAHW010001186">
    <property type="protein sequence ID" value="KAF9996337.1"/>
    <property type="molecule type" value="Genomic_DNA"/>
</dbReference>
<feature type="compositionally biased region" description="Polar residues" evidence="1">
    <location>
        <begin position="158"/>
        <end position="173"/>
    </location>
</feature>
<evidence type="ECO:0000256" key="1">
    <source>
        <dbReference type="SAM" id="MobiDB-lite"/>
    </source>
</evidence>
<sequence>TSNKTPVMDTNNQRKDKDKSKRNDAAAEHRLDISWFEESHDKTPAAFLEHFGILQCEEGHRRYSRVLYMADVNKQDRILLTSKFASWKKSEGRVFWERRNTKTVAMKSAWRTAGNLIKGSEPFVDTIIDENSEEQRQHSHVPSDTPTASDIQRPVSKTLHQTSGTPIPTPNTKSESKDHAKRTRTTMTRNLPKKRVRLQDPWHDLADIAVRLFKGNAVDLPPEGAKDTEKDPERKKLYGLAWRHLRDAKVALEQQGADKETCLHFRDAFVALSGVFNLYSPMARKALSSTDCLEAKRLCLMPELEYKDEELTKLLDSLMTTKIRKLTVILEDVYSWLSSKPTFRLFLLVLRNIIENVLNPHHGDNKPSECDALLIWGSILKDGRPKGTPFTFYLGEQASRAPHVSKSKLASALNTGCSARKCDCTLSIGRIQFGNGEAKRVSTPPVAVKIQLRKNIEITRSVMLELRKFGLDCPPQLSLH</sequence>
<evidence type="ECO:0000313" key="3">
    <source>
        <dbReference type="Proteomes" id="UP000749646"/>
    </source>
</evidence>
<keyword evidence="3" id="KW-1185">Reference proteome</keyword>
<feature type="compositionally biased region" description="Polar residues" evidence="1">
    <location>
        <begin position="140"/>
        <end position="150"/>
    </location>
</feature>
<dbReference type="AlphaFoldDB" id="A0A9P6SS66"/>
<gene>
    <name evidence="2" type="ORF">BGZ65_008080</name>
</gene>
<dbReference type="OrthoDB" id="2425128at2759"/>
<feature type="region of interest" description="Disordered" evidence="1">
    <location>
        <begin position="132"/>
        <end position="194"/>
    </location>
</feature>
<accession>A0A9P6SS66</accession>
<feature type="non-terminal residue" evidence="2">
    <location>
        <position position="480"/>
    </location>
</feature>
<evidence type="ECO:0000313" key="2">
    <source>
        <dbReference type="EMBL" id="KAF9996337.1"/>
    </source>
</evidence>
<reference evidence="2" key="1">
    <citation type="journal article" date="2020" name="Fungal Divers.">
        <title>Resolving the Mortierellaceae phylogeny through synthesis of multi-gene phylogenetics and phylogenomics.</title>
        <authorList>
            <person name="Vandepol N."/>
            <person name="Liber J."/>
            <person name="Desiro A."/>
            <person name="Na H."/>
            <person name="Kennedy M."/>
            <person name="Barry K."/>
            <person name="Grigoriev I.V."/>
            <person name="Miller A.N."/>
            <person name="O'Donnell K."/>
            <person name="Stajich J.E."/>
            <person name="Bonito G."/>
        </authorList>
    </citation>
    <scope>NUCLEOTIDE SEQUENCE</scope>
    <source>
        <strain evidence="2">MES-2147</strain>
    </source>
</reference>
<feature type="compositionally biased region" description="Basic and acidic residues" evidence="1">
    <location>
        <begin position="12"/>
        <end position="24"/>
    </location>
</feature>
<dbReference type="Proteomes" id="UP000749646">
    <property type="component" value="Unassembled WGS sequence"/>
</dbReference>